<reference evidence="5" key="1">
    <citation type="submission" date="2015-09" db="EMBL/GenBank/DDBJ databases">
        <authorList>
            <person name="Wibberg D."/>
        </authorList>
    </citation>
    <scope>NUCLEOTIDE SEQUENCE [LARGE SCALE GENOMIC DNA]</scope>
    <source>
        <strain evidence="5">SD1D</strain>
    </source>
</reference>
<organism evidence="4 5">
    <name type="scientific">Herbinix luporum</name>
    <dbReference type="NCBI Taxonomy" id="1679721"/>
    <lineage>
        <taxon>Bacteria</taxon>
        <taxon>Bacillati</taxon>
        <taxon>Bacillota</taxon>
        <taxon>Clostridia</taxon>
        <taxon>Lachnospirales</taxon>
        <taxon>Lachnospiraceae</taxon>
        <taxon>Herbinix</taxon>
    </lineage>
</organism>
<name>A0A0K8J5P8_9FIRM</name>
<dbReference type="Proteomes" id="UP000196053">
    <property type="component" value="Chromosome I"/>
</dbReference>
<evidence type="ECO:0000313" key="5">
    <source>
        <dbReference type="Proteomes" id="UP000196053"/>
    </source>
</evidence>
<dbReference type="SUPFAM" id="SSF57783">
    <property type="entry name" value="Zinc beta-ribbon"/>
    <property type="match status" value="1"/>
</dbReference>
<comment type="similarity">
    <text evidence="1">Belongs to the YjdM family.</text>
</comment>
<feature type="domain" description="Protein YjdM C-terminal" evidence="2">
    <location>
        <begin position="45"/>
        <end position="114"/>
    </location>
</feature>
<dbReference type="KEGG" id="hsd:SD1D_1246"/>
<dbReference type="SUPFAM" id="SSF82057">
    <property type="entry name" value="Prokaryotic SH3-related domain"/>
    <property type="match status" value="1"/>
</dbReference>
<evidence type="ECO:0000313" key="4">
    <source>
        <dbReference type="EMBL" id="CUH92792.1"/>
    </source>
</evidence>
<dbReference type="Gene3D" id="2.30.30.40">
    <property type="entry name" value="SH3 Domains"/>
    <property type="match status" value="1"/>
</dbReference>
<dbReference type="PANTHER" id="PTHR30305:SF3">
    <property type="entry name" value="PROTEIN YJDM"/>
    <property type="match status" value="1"/>
</dbReference>
<proteinExistence type="inferred from homology"/>
<gene>
    <name evidence="4" type="ORF">SD1D_1246</name>
</gene>
<accession>A0A0K8J5P8</accession>
<dbReference type="EMBL" id="LN879430">
    <property type="protein sequence ID" value="CUH92792.1"/>
    <property type="molecule type" value="Genomic_DNA"/>
</dbReference>
<feature type="domain" description="Protein YjdM N-terminal" evidence="3">
    <location>
        <begin position="4"/>
        <end position="32"/>
    </location>
</feature>
<evidence type="ECO:0000259" key="3">
    <source>
        <dbReference type="Pfam" id="PF08274"/>
    </source>
</evidence>
<keyword evidence="5" id="KW-1185">Reference proteome</keyword>
<dbReference type="RefSeq" id="WP_058258131.1">
    <property type="nucleotide sequence ID" value="NZ_DUPS01000063.1"/>
</dbReference>
<evidence type="ECO:0008006" key="6">
    <source>
        <dbReference type="Google" id="ProtNLM"/>
    </source>
</evidence>
<dbReference type="InterPro" id="IPR013988">
    <property type="entry name" value="YjdM_C"/>
</dbReference>
<dbReference type="InterPro" id="IPR013987">
    <property type="entry name" value="YjdM_N"/>
</dbReference>
<dbReference type="AlphaFoldDB" id="A0A0K8J5P8"/>
<evidence type="ECO:0000256" key="1">
    <source>
        <dbReference type="ARBA" id="ARBA00009248"/>
    </source>
</evidence>
<dbReference type="OrthoDB" id="9810131at2"/>
<dbReference type="Gene3D" id="2.20.25.10">
    <property type="match status" value="1"/>
</dbReference>
<dbReference type="NCBIfam" id="TIGR00686">
    <property type="entry name" value="phnA"/>
    <property type="match status" value="1"/>
</dbReference>
<evidence type="ECO:0000259" key="2">
    <source>
        <dbReference type="Pfam" id="PF03831"/>
    </source>
</evidence>
<dbReference type="InterPro" id="IPR004624">
    <property type="entry name" value="YjdM"/>
</dbReference>
<dbReference type="Pfam" id="PF08274">
    <property type="entry name" value="Zn_Ribbon_YjdM"/>
    <property type="match status" value="1"/>
</dbReference>
<sequence>MSVLPNCPSCNSEYTYEDGNILVCPECAYEWTLEMQDIKDNNDIIKDANGNELNDGDSVVVIKDLKVKGSSSSIKKGTKVKSIRLILDSRDGHDIDCKIDGFGAMKLKSEFVKKI</sequence>
<dbReference type="Pfam" id="PF03831">
    <property type="entry name" value="YjdM"/>
    <property type="match status" value="1"/>
</dbReference>
<protein>
    <recommendedName>
        <fullName evidence="6">Alkylphosphonate utilization protein</fullName>
    </recommendedName>
</protein>
<dbReference type="PANTHER" id="PTHR30305">
    <property type="entry name" value="PROTEIN YJDM-RELATED"/>
    <property type="match status" value="1"/>
</dbReference>